<keyword evidence="2" id="KW-1185">Reference proteome</keyword>
<dbReference type="Pfam" id="PF11625">
    <property type="entry name" value="DUF3253"/>
    <property type="match status" value="1"/>
</dbReference>
<dbReference type="Gene3D" id="1.10.10.10">
    <property type="entry name" value="Winged helix-like DNA-binding domain superfamily/Winged helix DNA-binding domain"/>
    <property type="match status" value="1"/>
</dbReference>
<dbReference type="SUPFAM" id="SSF46785">
    <property type="entry name" value="Winged helix' DNA-binding domain"/>
    <property type="match status" value="1"/>
</dbReference>
<gene>
    <name evidence="1" type="ORF">K490DRAFT_32325</name>
</gene>
<sequence length="99" mass="11747">MSSDEIIRSHLDRLLSARAFPRTICPSEVARSVSQEEHVTIGSESWRELMPHVQEMAWAMRDRDEVEILQHGEVIRHDLQREDIRGPIRIRRIRSHRQD</sequence>
<dbReference type="InterPro" id="IPR036390">
    <property type="entry name" value="WH_DNA-bd_sf"/>
</dbReference>
<organism evidence="1 2">
    <name type="scientific">Saccharata proteae CBS 121410</name>
    <dbReference type="NCBI Taxonomy" id="1314787"/>
    <lineage>
        <taxon>Eukaryota</taxon>
        <taxon>Fungi</taxon>
        <taxon>Dikarya</taxon>
        <taxon>Ascomycota</taxon>
        <taxon>Pezizomycotina</taxon>
        <taxon>Dothideomycetes</taxon>
        <taxon>Dothideomycetes incertae sedis</taxon>
        <taxon>Botryosphaeriales</taxon>
        <taxon>Saccharataceae</taxon>
        <taxon>Saccharata</taxon>
    </lineage>
</organism>
<accession>A0A9P4M1Z6</accession>
<dbReference type="OrthoDB" id="2563170at2759"/>
<dbReference type="AlphaFoldDB" id="A0A9P4M1Z6"/>
<evidence type="ECO:0000313" key="2">
    <source>
        <dbReference type="Proteomes" id="UP000799776"/>
    </source>
</evidence>
<comment type="caution">
    <text evidence="1">The sequence shown here is derived from an EMBL/GenBank/DDBJ whole genome shotgun (WGS) entry which is preliminary data.</text>
</comment>
<dbReference type="InterPro" id="IPR021660">
    <property type="entry name" value="DUF3253"/>
</dbReference>
<name>A0A9P4M1Z6_9PEZI</name>
<reference evidence="1" key="1">
    <citation type="journal article" date="2020" name="Stud. Mycol.">
        <title>101 Dothideomycetes genomes: a test case for predicting lifestyles and emergence of pathogens.</title>
        <authorList>
            <person name="Haridas S."/>
            <person name="Albert R."/>
            <person name="Binder M."/>
            <person name="Bloem J."/>
            <person name="Labutti K."/>
            <person name="Salamov A."/>
            <person name="Andreopoulos B."/>
            <person name="Baker S."/>
            <person name="Barry K."/>
            <person name="Bills G."/>
            <person name="Bluhm B."/>
            <person name="Cannon C."/>
            <person name="Castanera R."/>
            <person name="Culley D."/>
            <person name="Daum C."/>
            <person name="Ezra D."/>
            <person name="Gonzalez J."/>
            <person name="Henrissat B."/>
            <person name="Kuo A."/>
            <person name="Liang C."/>
            <person name="Lipzen A."/>
            <person name="Lutzoni F."/>
            <person name="Magnuson J."/>
            <person name="Mondo S."/>
            <person name="Nolan M."/>
            <person name="Ohm R."/>
            <person name="Pangilinan J."/>
            <person name="Park H.-J."/>
            <person name="Ramirez L."/>
            <person name="Alfaro M."/>
            <person name="Sun H."/>
            <person name="Tritt A."/>
            <person name="Yoshinaga Y."/>
            <person name="Zwiers L.-H."/>
            <person name="Turgeon B."/>
            <person name="Goodwin S."/>
            <person name="Spatafora J."/>
            <person name="Crous P."/>
            <person name="Grigoriev I."/>
        </authorList>
    </citation>
    <scope>NUCLEOTIDE SEQUENCE</scope>
    <source>
        <strain evidence="1">CBS 121410</strain>
    </source>
</reference>
<evidence type="ECO:0008006" key="3">
    <source>
        <dbReference type="Google" id="ProtNLM"/>
    </source>
</evidence>
<evidence type="ECO:0000313" key="1">
    <source>
        <dbReference type="EMBL" id="KAF2091692.1"/>
    </source>
</evidence>
<dbReference type="Proteomes" id="UP000799776">
    <property type="component" value="Unassembled WGS sequence"/>
</dbReference>
<proteinExistence type="predicted"/>
<dbReference type="EMBL" id="ML978711">
    <property type="protein sequence ID" value="KAF2091692.1"/>
    <property type="molecule type" value="Genomic_DNA"/>
</dbReference>
<dbReference type="InterPro" id="IPR036388">
    <property type="entry name" value="WH-like_DNA-bd_sf"/>
</dbReference>
<protein>
    <recommendedName>
        <fullName evidence="3">S-adenosylmethionine tRNA ribosyltransferase</fullName>
    </recommendedName>
</protein>